<evidence type="ECO:0000256" key="5">
    <source>
        <dbReference type="HAMAP-Rule" id="MF_00235"/>
    </source>
</evidence>
<feature type="binding site" evidence="5">
    <location>
        <position position="117"/>
    </location>
    <ligand>
        <name>AMP</name>
        <dbReference type="ChEBI" id="CHEBI:456215"/>
    </ligand>
</feature>
<keyword evidence="9" id="KW-1185">Reference proteome</keyword>
<sequence>MRVLMLAPPGGGKGTQGVRLARELGVPHISSGDVLRAAVSDDTELGREVKTHMAAGRLAPDELVTRAIRPVVESLNGYILDGYPRTLAQAHGLDFEAVVYLRVPDEEVERRLLGRGRADDTADVIKQRLREYAADTEPLIDHYRDVLVEVDGDRDEDTIAADLKARVTPRPPA</sequence>
<evidence type="ECO:0000256" key="4">
    <source>
        <dbReference type="ARBA" id="ARBA00022777"/>
    </source>
</evidence>
<evidence type="ECO:0000256" key="7">
    <source>
        <dbReference type="RuleBase" id="RU003331"/>
    </source>
</evidence>
<dbReference type="InterPro" id="IPR033690">
    <property type="entry name" value="Adenylat_kinase_CS"/>
</dbReference>
<dbReference type="Gene3D" id="3.40.50.300">
    <property type="entry name" value="P-loop containing nucleotide triphosphate hydrolases"/>
    <property type="match status" value="1"/>
</dbReference>
<keyword evidence="3 5" id="KW-0547">Nucleotide-binding</keyword>
<comment type="caution">
    <text evidence="8">The sequence shown here is derived from an EMBL/GenBank/DDBJ whole genome shotgun (WGS) entry which is preliminary data.</text>
</comment>
<feature type="binding site" evidence="5">
    <location>
        <position position="128"/>
    </location>
    <ligand>
        <name>AMP</name>
        <dbReference type="ChEBI" id="CHEBI:456215"/>
    </ligand>
</feature>
<keyword evidence="5 7" id="KW-0067">ATP-binding</keyword>
<dbReference type="CDD" id="cd01428">
    <property type="entry name" value="ADK"/>
    <property type="match status" value="1"/>
</dbReference>
<feature type="binding site" evidence="5">
    <location>
        <position position="115"/>
    </location>
    <ligand>
        <name>ATP</name>
        <dbReference type="ChEBI" id="CHEBI:30616"/>
    </ligand>
</feature>
<reference evidence="8" key="1">
    <citation type="submission" date="2022-10" db="EMBL/GenBank/DDBJ databases">
        <title>The WGS of Solirubrobacter ginsenosidimutans DSM 21036.</title>
        <authorList>
            <person name="Jiang Z."/>
        </authorList>
    </citation>
    <scope>NUCLEOTIDE SEQUENCE</scope>
    <source>
        <strain evidence="8">DSM 21036</strain>
    </source>
</reference>
<keyword evidence="1 5" id="KW-0808">Transferase</keyword>
<dbReference type="PANTHER" id="PTHR23359">
    <property type="entry name" value="NUCLEOTIDE KINASE"/>
    <property type="match status" value="1"/>
</dbReference>
<dbReference type="Pfam" id="PF00406">
    <property type="entry name" value="ADK"/>
    <property type="match status" value="1"/>
</dbReference>
<dbReference type="AlphaFoldDB" id="A0A9X3MU50"/>
<comment type="domain">
    <text evidence="5">Consists of three domains, a large central CORE domain and two small peripheral domains, NMPbind and LID, which undergo movements during catalysis. The LID domain closes over the site of phosphoryl transfer upon ATP binding. Assembling and dissambling the active center during each catalytic cycle provides an effective means to prevent ATP hydrolysis.</text>
</comment>
<dbReference type="EC" id="2.7.4.3" evidence="5 7"/>
<dbReference type="InterPro" id="IPR000850">
    <property type="entry name" value="Adenylat/UMP-CMP_kin"/>
</dbReference>
<protein>
    <recommendedName>
        <fullName evidence="5 7">Adenylate kinase</fullName>
        <shortName evidence="5">AK</shortName>
        <ecNumber evidence="5 7">2.7.4.3</ecNumber>
    </recommendedName>
    <alternativeName>
        <fullName evidence="5">ATP-AMP transphosphorylase</fullName>
    </alternativeName>
    <alternativeName>
        <fullName evidence="5">ATP:AMP phosphotransferase</fullName>
    </alternativeName>
    <alternativeName>
        <fullName evidence="5">Adenylate monophosphate kinase</fullName>
    </alternativeName>
</protein>
<comment type="caution">
    <text evidence="5">Lacks conserved residue(s) required for the propagation of feature annotation.</text>
</comment>
<dbReference type="GO" id="GO:0004017">
    <property type="term" value="F:AMP kinase activity"/>
    <property type="evidence" value="ECO:0007669"/>
    <property type="project" value="UniProtKB-UniRule"/>
</dbReference>
<name>A0A9X3MU50_9ACTN</name>
<comment type="catalytic activity">
    <reaction evidence="5 7">
        <text>AMP + ATP = 2 ADP</text>
        <dbReference type="Rhea" id="RHEA:12973"/>
        <dbReference type="ChEBI" id="CHEBI:30616"/>
        <dbReference type="ChEBI" id="CHEBI:456215"/>
        <dbReference type="ChEBI" id="CHEBI:456216"/>
        <dbReference type="EC" id="2.7.4.3"/>
    </reaction>
</comment>
<dbReference type="GO" id="GO:0005524">
    <property type="term" value="F:ATP binding"/>
    <property type="evidence" value="ECO:0007669"/>
    <property type="project" value="UniProtKB-UniRule"/>
</dbReference>
<feature type="binding site" evidence="5">
    <location>
        <position position="31"/>
    </location>
    <ligand>
        <name>AMP</name>
        <dbReference type="ChEBI" id="CHEBI:456215"/>
    </ligand>
</feature>
<comment type="function">
    <text evidence="5">Catalyzes the reversible transfer of the terminal phosphate group between ATP and AMP. Plays an important role in cellular energy homeostasis and in adenine nucleotide metabolism.</text>
</comment>
<organism evidence="8 9">
    <name type="scientific">Solirubrobacter ginsenosidimutans</name>
    <dbReference type="NCBI Taxonomy" id="490573"/>
    <lineage>
        <taxon>Bacteria</taxon>
        <taxon>Bacillati</taxon>
        <taxon>Actinomycetota</taxon>
        <taxon>Thermoleophilia</taxon>
        <taxon>Solirubrobacterales</taxon>
        <taxon>Solirubrobacteraceae</taxon>
        <taxon>Solirubrobacter</taxon>
    </lineage>
</organism>
<dbReference type="PRINTS" id="PR00094">
    <property type="entry name" value="ADENYLTKNASE"/>
</dbReference>
<proteinExistence type="inferred from homology"/>
<dbReference type="GO" id="GO:0044209">
    <property type="term" value="P:AMP salvage"/>
    <property type="evidence" value="ECO:0007669"/>
    <property type="project" value="UniProtKB-UniRule"/>
</dbReference>
<feature type="binding site" evidence="5">
    <location>
        <position position="89"/>
    </location>
    <ligand>
        <name>AMP</name>
        <dbReference type="ChEBI" id="CHEBI:456215"/>
    </ligand>
</feature>
<dbReference type="PROSITE" id="PS00113">
    <property type="entry name" value="ADENYLATE_KINASE"/>
    <property type="match status" value="1"/>
</dbReference>
<feature type="region of interest" description="NMP" evidence="5">
    <location>
        <begin position="30"/>
        <end position="59"/>
    </location>
</feature>
<feature type="binding site" evidence="5">
    <location>
        <begin position="10"/>
        <end position="15"/>
    </location>
    <ligand>
        <name>ATP</name>
        <dbReference type="ChEBI" id="CHEBI:30616"/>
    </ligand>
</feature>
<dbReference type="InterPro" id="IPR027417">
    <property type="entry name" value="P-loop_NTPase"/>
</dbReference>
<dbReference type="RefSeq" id="WP_270041806.1">
    <property type="nucleotide sequence ID" value="NZ_JAPDOD010000019.1"/>
</dbReference>
<evidence type="ECO:0000313" key="9">
    <source>
        <dbReference type="Proteomes" id="UP001149140"/>
    </source>
</evidence>
<dbReference type="HAMAP" id="MF_00235">
    <property type="entry name" value="Adenylate_kinase_Adk"/>
    <property type="match status" value="1"/>
</dbReference>
<keyword evidence="5" id="KW-0963">Cytoplasm</keyword>
<comment type="subunit">
    <text evidence="5 7">Monomer.</text>
</comment>
<evidence type="ECO:0000256" key="1">
    <source>
        <dbReference type="ARBA" id="ARBA00022679"/>
    </source>
</evidence>
<gene>
    <name evidence="5" type="primary">adk</name>
    <name evidence="8" type="ORF">OM076_19985</name>
</gene>
<comment type="pathway">
    <text evidence="5">Purine metabolism; AMP biosynthesis via salvage pathway; AMP from ADP: step 1/1.</text>
</comment>
<feature type="binding site" evidence="5">
    <location>
        <position position="36"/>
    </location>
    <ligand>
        <name>AMP</name>
        <dbReference type="ChEBI" id="CHEBI:456215"/>
    </ligand>
</feature>
<dbReference type="Proteomes" id="UP001149140">
    <property type="component" value="Unassembled WGS sequence"/>
</dbReference>
<evidence type="ECO:0000256" key="2">
    <source>
        <dbReference type="ARBA" id="ARBA00022727"/>
    </source>
</evidence>
<comment type="similarity">
    <text evidence="5 6">Belongs to the adenylate kinase family.</text>
</comment>
<evidence type="ECO:0000256" key="6">
    <source>
        <dbReference type="RuleBase" id="RU003330"/>
    </source>
</evidence>
<comment type="subcellular location">
    <subcellularLocation>
        <location evidence="5 7">Cytoplasm</location>
    </subcellularLocation>
</comment>
<dbReference type="EMBL" id="JAPDOD010000019">
    <property type="protein sequence ID" value="MDA0162565.1"/>
    <property type="molecule type" value="Genomic_DNA"/>
</dbReference>
<evidence type="ECO:0000313" key="8">
    <source>
        <dbReference type="EMBL" id="MDA0162565.1"/>
    </source>
</evidence>
<dbReference type="SUPFAM" id="SSF52540">
    <property type="entry name" value="P-loop containing nucleoside triphosphate hydrolases"/>
    <property type="match status" value="1"/>
</dbReference>
<accession>A0A9X3MU50</accession>
<evidence type="ECO:0000256" key="3">
    <source>
        <dbReference type="ARBA" id="ARBA00022741"/>
    </source>
</evidence>
<dbReference type="GO" id="GO:0005737">
    <property type="term" value="C:cytoplasm"/>
    <property type="evidence" value="ECO:0007669"/>
    <property type="project" value="UniProtKB-SubCell"/>
</dbReference>
<keyword evidence="2 5" id="KW-0545">Nucleotide biosynthesis</keyword>
<feature type="binding site" evidence="5">
    <location>
        <begin position="82"/>
        <end position="85"/>
    </location>
    <ligand>
        <name>AMP</name>
        <dbReference type="ChEBI" id="CHEBI:456215"/>
    </ligand>
</feature>
<keyword evidence="4 5" id="KW-0418">Kinase</keyword>
<feature type="binding site" evidence="5">
    <location>
        <position position="154"/>
    </location>
    <ligand>
        <name>ATP</name>
        <dbReference type="ChEBI" id="CHEBI:30616"/>
    </ligand>
</feature>